<accession>A0A7M1BAP2</accession>
<feature type="binding site" evidence="3">
    <location>
        <position position="51"/>
    </location>
    <ligand>
        <name>substrate</name>
    </ligand>
</feature>
<organism evidence="6 7">
    <name type="scientific">Sulfurimonas paralvinellae</name>
    <dbReference type="NCBI Taxonomy" id="317658"/>
    <lineage>
        <taxon>Bacteria</taxon>
        <taxon>Pseudomonadati</taxon>
        <taxon>Campylobacterota</taxon>
        <taxon>Epsilonproteobacteria</taxon>
        <taxon>Campylobacterales</taxon>
        <taxon>Sulfurimonadaceae</taxon>
        <taxon>Sulfurimonas</taxon>
    </lineage>
</organism>
<dbReference type="EMBL" id="CP041406">
    <property type="protein sequence ID" value="QOP45898.1"/>
    <property type="molecule type" value="Genomic_DNA"/>
</dbReference>
<reference evidence="6 7" key="1">
    <citation type="submission" date="2019-07" db="EMBL/GenBank/DDBJ databases">
        <title>Sulfurimonas paralvinellae sp. nov., a novel mesophilic, hydrogen- and sulfur-oxidizing chemolithoautotroph within the Epsilonproteo- bacteria isolated from a deep-sea hydrothermal vent polychaete nest, reclassification of Thiomicrospira denitrificans as Sulfurimonas denitrificans comb. nov. and emended description of the genus Sulfurimonas.</title>
        <authorList>
            <person name="Wang S."/>
            <person name="Jiang L."/>
            <person name="Shao Z."/>
        </authorList>
    </citation>
    <scope>NUCLEOTIDE SEQUENCE [LARGE SCALE GENOMIC DNA]</scope>
    <source>
        <strain evidence="6 7">GO25</strain>
    </source>
</reference>
<feature type="binding site" evidence="3">
    <location>
        <position position="123"/>
    </location>
    <ligand>
        <name>substrate</name>
    </ligand>
</feature>
<gene>
    <name evidence="6" type="ORF">FM071_06175</name>
</gene>
<dbReference type="PANTHER" id="PTHR42997:SF1">
    <property type="entry name" value="AP-4-A PHOSPHORYLASE"/>
    <property type="match status" value="1"/>
</dbReference>
<dbReference type="PROSITE" id="PS51084">
    <property type="entry name" value="HIT_2"/>
    <property type="match status" value="1"/>
</dbReference>
<dbReference type="SUPFAM" id="SSF54197">
    <property type="entry name" value="HIT-like"/>
    <property type="match status" value="1"/>
</dbReference>
<dbReference type="InterPro" id="IPR011146">
    <property type="entry name" value="HIT-like"/>
</dbReference>
<dbReference type="KEGG" id="spal:FM071_06175"/>
<evidence type="ECO:0000313" key="6">
    <source>
        <dbReference type="EMBL" id="QOP45898.1"/>
    </source>
</evidence>
<feature type="active site" description="Tele-AMP-histidine intermediate" evidence="2">
    <location>
        <position position="121"/>
    </location>
</feature>
<dbReference type="InterPro" id="IPR052908">
    <property type="entry name" value="AP-4-A_phosphorylase"/>
</dbReference>
<evidence type="ECO:0000256" key="3">
    <source>
        <dbReference type="PIRSR" id="PIRSR639383-2"/>
    </source>
</evidence>
<keyword evidence="7" id="KW-1185">Reference proteome</keyword>
<dbReference type="InterPro" id="IPR039383">
    <property type="entry name" value="FHIT"/>
</dbReference>
<proteinExistence type="predicted"/>
<evidence type="ECO:0000256" key="4">
    <source>
        <dbReference type="PROSITE-ProRule" id="PRU00464"/>
    </source>
</evidence>
<dbReference type="Pfam" id="PF01230">
    <property type="entry name" value="HIT"/>
    <property type="match status" value="1"/>
</dbReference>
<dbReference type="Proteomes" id="UP000593580">
    <property type="component" value="Chromosome"/>
</dbReference>
<dbReference type="CDD" id="cd01275">
    <property type="entry name" value="FHIT"/>
    <property type="match status" value="1"/>
</dbReference>
<sequence>MNKILYAPWRDEYVTNEKIEGCVFCYIAAHAEEDDKLHVLYRDEHCFIVMNKYPYTPGHFMIIPNIHTDKLEELSSETWLHMSALAQKGVRLLKEGFGAKGVNIGMNLGAAAGAGIAEHIHMHLVPRWERDTNFITSIGETRVYSTDFEKIYDKIKSMIPEYVSDIV</sequence>
<feature type="short sequence motif" description="Histidine triad motif" evidence="4">
    <location>
        <begin position="119"/>
        <end position="123"/>
    </location>
</feature>
<dbReference type="RefSeq" id="WP_193109897.1">
    <property type="nucleotide sequence ID" value="NZ_CP041406.1"/>
</dbReference>
<dbReference type="InterPro" id="IPR036265">
    <property type="entry name" value="HIT-like_sf"/>
</dbReference>
<evidence type="ECO:0000259" key="5">
    <source>
        <dbReference type="PROSITE" id="PS51084"/>
    </source>
</evidence>
<dbReference type="GO" id="GO:0003824">
    <property type="term" value="F:catalytic activity"/>
    <property type="evidence" value="ECO:0007669"/>
    <property type="project" value="InterPro"/>
</dbReference>
<keyword evidence="1" id="KW-0547">Nucleotide-binding</keyword>
<dbReference type="PANTHER" id="PTHR42997">
    <property type="entry name" value="HIT FAMILY HYDROLASE"/>
    <property type="match status" value="1"/>
</dbReference>
<evidence type="ECO:0000256" key="1">
    <source>
        <dbReference type="ARBA" id="ARBA00022741"/>
    </source>
</evidence>
<dbReference type="GO" id="GO:0000166">
    <property type="term" value="F:nucleotide binding"/>
    <property type="evidence" value="ECO:0007669"/>
    <property type="project" value="UniProtKB-KW"/>
</dbReference>
<evidence type="ECO:0000313" key="7">
    <source>
        <dbReference type="Proteomes" id="UP000593580"/>
    </source>
</evidence>
<evidence type="ECO:0000256" key="2">
    <source>
        <dbReference type="PIRSR" id="PIRSR639383-1"/>
    </source>
</evidence>
<name>A0A7M1BAP2_9BACT</name>
<feature type="domain" description="HIT" evidence="5">
    <location>
        <begin position="23"/>
        <end position="134"/>
    </location>
</feature>
<protein>
    <submittedName>
        <fullName evidence="6">HIT domain-containing protein</fullName>
    </submittedName>
</protein>
<dbReference type="Gene3D" id="3.30.428.10">
    <property type="entry name" value="HIT-like"/>
    <property type="match status" value="1"/>
</dbReference>
<dbReference type="AlphaFoldDB" id="A0A7M1BAP2"/>